<evidence type="ECO:0000256" key="6">
    <source>
        <dbReference type="NCBIfam" id="TIGR01068"/>
    </source>
</evidence>
<dbReference type="Proteomes" id="UP000029713">
    <property type="component" value="Unassembled WGS sequence"/>
</dbReference>
<dbReference type="Pfam" id="PF00085">
    <property type="entry name" value="Thioredoxin"/>
    <property type="match status" value="1"/>
</dbReference>
<protein>
    <recommendedName>
        <fullName evidence="6 7">Thioredoxin</fullName>
    </recommendedName>
</protein>
<dbReference type="GO" id="GO:0015035">
    <property type="term" value="F:protein-disulfide reductase activity"/>
    <property type="evidence" value="ECO:0007669"/>
    <property type="project" value="UniProtKB-UniRule"/>
</dbReference>
<dbReference type="InterPro" id="IPR017937">
    <property type="entry name" value="Thioredoxin_CS"/>
</dbReference>
<keyword evidence="4 9" id="KW-1015">Disulfide bond</keyword>
<proteinExistence type="inferred from homology"/>
<dbReference type="PIRSF" id="PIRSF000077">
    <property type="entry name" value="Thioredoxin"/>
    <property type="match status" value="1"/>
</dbReference>
<dbReference type="GO" id="GO:0005829">
    <property type="term" value="C:cytosol"/>
    <property type="evidence" value="ECO:0007669"/>
    <property type="project" value="TreeGrafter"/>
</dbReference>
<dbReference type="PROSITE" id="PS51352">
    <property type="entry name" value="THIOREDOXIN_2"/>
    <property type="match status" value="1"/>
</dbReference>
<evidence type="ECO:0000256" key="7">
    <source>
        <dbReference type="PIRNR" id="PIRNR000077"/>
    </source>
</evidence>
<dbReference type="SUPFAM" id="SSF52833">
    <property type="entry name" value="Thioredoxin-like"/>
    <property type="match status" value="1"/>
</dbReference>
<feature type="site" description="Contributes to redox potential value" evidence="8">
    <location>
        <position position="36"/>
    </location>
</feature>
<dbReference type="PROSITE" id="PS00194">
    <property type="entry name" value="THIOREDOXIN_1"/>
    <property type="match status" value="1"/>
</dbReference>
<evidence type="ECO:0000256" key="8">
    <source>
        <dbReference type="PIRSR" id="PIRSR000077-1"/>
    </source>
</evidence>
<evidence type="ECO:0000313" key="11">
    <source>
        <dbReference type="EMBL" id="KGH48456.1"/>
    </source>
</evidence>
<reference evidence="11 12" key="1">
    <citation type="submission" date="2014-07" db="EMBL/GenBank/DDBJ databases">
        <title>Biosystematic studies on Modestobacter strains isolated from extreme hyper-arid desert soil and from historic building.</title>
        <authorList>
            <person name="Bukarasam K."/>
            <person name="Bull A."/>
            <person name="Girard G."/>
            <person name="van Wezel G."/>
            <person name="Goodfellow M."/>
        </authorList>
    </citation>
    <scope>NUCLEOTIDE SEQUENCE [LARGE SCALE GENOMIC DNA]</scope>
    <source>
        <strain evidence="11 12">KNN45-2b</strain>
    </source>
</reference>
<feature type="active site" description="Nucleophile" evidence="8">
    <location>
        <position position="34"/>
    </location>
</feature>
<name>A0A098YFD3_9ACTN</name>
<dbReference type="OrthoDB" id="9790390at2"/>
<dbReference type="STRING" id="1522368.IN07_02005"/>
<dbReference type="RefSeq" id="WP_036333052.1">
    <property type="nucleotide sequence ID" value="NZ_JPMX01000006.1"/>
</dbReference>
<keyword evidence="2" id="KW-0813">Transport</keyword>
<dbReference type="FunFam" id="3.40.30.10:FF:000001">
    <property type="entry name" value="Thioredoxin"/>
    <property type="match status" value="1"/>
</dbReference>
<dbReference type="PRINTS" id="PR00421">
    <property type="entry name" value="THIOREDOXIN"/>
</dbReference>
<dbReference type="InterPro" id="IPR013766">
    <property type="entry name" value="Thioredoxin_domain"/>
</dbReference>
<dbReference type="Gene3D" id="3.40.30.10">
    <property type="entry name" value="Glutaredoxin"/>
    <property type="match status" value="1"/>
</dbReference>
<evidence type="ECO:0000259" key="10">
    <source>
        <dbReference type="PROSITE" id="PS51352"/>
    </source>
</evidence>
<dbReference type="PANTHER" id="PTHR45663:SF11">
    <property type="entry name" value="GEO12009P1"/>
    <property type="match status" value="1"/>
</dbReference>
<dbReference type="PANTHER" id="PTHR45663">
    <property type="entry name" value="GEO12009P1"/>
    <property type="match status" value="1"/>
</dbReference>
<comment type="caution">
    <text evidence="11">The sequence shown here is derived from an EMBL/GenBank/DDBJ whole genome shotgun (WGS) entry which is preliminary data.</text>
</comment>
<feature type="domain" description="Thioredoxin" evidence="10">
    <location>
        <begin position="1"/>
        <end position="109"/>
    </location>
</feature>
<dbReference type="InterPro" id="IPR036249">
    <property type="entry name" value="Thioredoxin-like_sf"/>
</dbReference>
<keyword evidence="5 9" id="KW-0676">Redox-active center</keyword>
<feature type="site" description="Deprotonates C-terminal active site Cys" evidence="8">
    <location>
        <position position="28"/>
    </location>
</feature>
<dbReference type="CDD" id="cd02947">
    <property type="entry name" value="TRX_family"/>
    <property type="match status" value="1"/>
</dbReference>
<evidence type="ECO:0000256" key="5">
    <source>
        <dbReference type="ARBA" id="ARBA00023284"/>
    </source>
</evidence>
<evidence type="ECO:0000256" key="2">
    <source>
        <dbReference type="ARBA" id="ARBA00022448"/>
    </source>
</evidence>
<feature type="disulfide bond" description="Redox-active" evidence="9">
    <location>
        <begin position="34"/>
        <end position="37"/>
    </location>
</feature>
<evidence type="ECO:0000256" key="4">
    <source>
        <dbReference type="ARBA" id="ARBA00023157"/>
    </source>
</evidence>
<organism evidence="11 12">
    <name type="scientific">Modestobacter caceresii</name>
    <dbReference type="NCBI Taxonomy" id="1522368"/>
    <lineage>
        <taxon>Bacteria</taxon>
        <taxon>Bacillati</taxon>
        <taxon>Actinomycetota</taxon>
        <taxon>Actinomycetes</taxon>
        <taxon>Geodermatophilales</taxon>
        <taxon>Geodermatophilaceae</taxon>
        <taxon>Modestobacter</taxon>
    </lineage>
</organism>
<sequence>MAGKNTVTVTDSSFATDVLGSDKPVLVDFWAEWCGPCKMVAPVLEEIAAEHADKLTIAKLNIDENPQIARDYQVMSIPTMTVFQGGKPVKSIIGAKPKGAILSDLSDYL</sequence>
<dbReference type="NCBIfam" id="TIGR01068">
    <property type="entry name" value="thioredoxin"/>
    <property type="match status" value="1"/>
</dbReference>
<accession>A0A098YFD3</accession>
<dbReference type="InterPro" id="IPR005746">
    <property type="entry name" value="Thioredoxin"/>
</dbReference>
<dbReference type="EMBL" id="JPMX01000006">
    <property type="protein sequence ID" value="KGH48456.1"/>
    <property type="molecule type" value="Genomic_DNA"/>
</dbReference>
<evidence type="ECO:0000256" key="9">
    <source>
        <dbReference type="PIRSR" id="PIRSR000077-4"/>
    </source>
</evidence>
<feature type="site" description="Contributes to redox potential value" evidence="8">
    <location>
        <position position="35"/>
    </location>
</feature>
<feature type="active site" description="Nucleophile" evidence="8">
    <location>
        <position position="37"/>
    </location>
</feature>
<keyword evidence="12" id="KW-1185">Reference proteome</keyword>
<comment type="similarity">
    <text evidence="1 7">Belongs to the thioredoxin family.</text>
</comment>
<dbReference type="GO" id="GO:0045454">
    <property type="term" value="P:cell redox homeostasis"/>
    <property type="evidence" value="ECO:0007669"/>
    <property type="project" value="TreeGrafter"/>
</dbReference>
<evidence type="ECO:0000313" key="12">
    <source>
        <dbReference type="Proteomes" id="UP000029713"/>
    </source>
</evidence>
<keyword evidence="3" id="KW-0249">Electron transport</keyword>
<evidence type="ECO:0000256" key="1">
    <source>
        <dbReference type="ARBA" id="ARBA00008987"/>
    </source>
</evidence>
<dbReference type="AlphaFoldDB" id="A0A098YFD3"/>
<gene>
    <name evidence="11" type="ORF">IN07_02005</name>
</gene>
<evidence type="ECO:0000256" key="3">
    <source>
        <dbReference type="ARBA" id="ARBA00022982"/>
    </source>
</evidence>